<accession>A0ABP9JG82</accession>
<keyword evidence="3" id="KW-1185">Reference proteome</keyword>
<feature type="compositionally biased region" description="Basic residues" evidence="1">
    <location>
        <begin position="52"/>
        <end position="63"/>
    </location>
</feature>
<evidence type="ECO:0000313" key="2">
    <source>
        <dbReference type="EMBL" id="GAA5031194.1"/>
    </source>
</evidence>
<feature type="region of interest" description="Disordered" evidence="1">
    <location>
        <begin position="36"/>
        <end position="63"/>
    </location>
</feature>
<proteinExistence type="predicted"/>
<dbReference type="EMBL" id="BAABKB010000034">
    <property type="protein sequence ID" value="GAA5031194.1"/>
    <property type="molecule type" value="Genomic_DNA"/>
</dbReference>
<evidence type="ECO:0000256" key="1">
    <source>
        <dbReference type="SAM" id="MobiDB-lite"/>
    </source>
</evidence>
<gene>
    <name evidence="2" type="ORF">GCM10023335_72330</name>
</gene>
<protein>
    <submittedName>
        <fullName evidence="2">Uncharacterized protein</fullName>
    </submittedName>
</protein>
<sequence length="63" mass="7513">MFEYELHQIRSAELIREAETHRLVREARRVRRAARNAAAREAGRNENEGHSNHPRRHRFARVA</sequence>
<name>A0ABP9JG82_9ACTN</name>
<comment type="caution">
    <text evidence="2">The sequence shown here is derived from an EMBL/GenBank/DDBJ whole genome shotgun (WGS) entry which is preliminary data.</text>
</comment>
<dbReference type="RefSeq" id="WP_095936822.1">
    <property type="nucleotide sequence ID" value="NZ_BAABKB010000034.1"/>
</dbReference>
<feature type="compositionally biased region" description="Basic and acidic residues" evidence="1">
    <location>
        <begin position="41"/>
        <end position="51"/>
    </location>
</feature>
<dbReference type="Proteomes" id="UP001501759">
    <property type="component" value="Unassembled WGS sequence"/>
</dbReference>
<reference evidence="3" key="1">
    <citation type="journal article" date="2019" name="Int. J. Syst. Evol. Microbiol.">
        <title>The Global Catalogue of Microorganisms (GCM) 10K type strain sequencing project: providing services to taxonomists for standard genome sequencing and annotation.</title>
        <authorList>
            <consortium name="The Broad Institute Genomics Platform"/>
            <consortium name="The Broad Institute Genome Sequencing Center for Infectious Disease"/>
            <person name="Wu L."/>
            <person name="Ma J."/>
        </authorList>
    </citation>
    <scope>NUCLEOTIDE SEQUENCE [LARGE SCALE GENOMIC DNA]</scope>
    <source>
        <strain evidence="3">JCM 18409</strain>
    </source>
</reference>
<organism evidence="2 3">
    <name type="scientific">Streptomyces siamensis</name>
    <dbReference type="NCBI Taxonomy" id="1274986"/>
    <lineage>
        <taxon>Bacteria</taxon>
        <taxon>Bacillati</taxon>
        <taxon>Actinomycetota</taxon>
        <taxon>Actinomycetes</taxon>
        <taxon>Kitasatosporales</taxon>
        <taxon>Streptomycetaceae</taxon>
        <taxon>Streptomyces</taxon>
    </lineage>
</organism>
<evidence type="ECO:0000313" key="3">
    <source>
        <dbReference type="Proteomes" id="UP001501759"/>
    </source>
</evidence>